<protein>
    <recommendedName>
        <fullName evidence="3">G-patch domain-containing protein</fullName>
    </recommendedName>
</protein>
<dbReference type="Pfam" id="PF01585">
    <property type="entry name" value="G-patch"/>
    <property type="match status" value="1"/>
</dbReference>
<evidence type="ECO:0000256" key="2">
    <source>
        <dbReference type="SAM" id="Phobius"/>
    </source>
</evidence>
<dbReference type="HOGENOM" id="CLU_2373092_0_0_1"/>
<feature type="region of interest" description="Disordered" evidence="1">
    <location>
        <begin position="1"/>
        <end position="22"/>
    </location>
</feature>
<dbReference type="InParanoid" id="A0A067PIT9"/>
<reference evidence="5" key="1">
    <citation type="journal article" date="2014" name="Proc. Natl. Acad. Sci. U.S.A.">
        <title>Extensive sampling of basidiomycete genomes demonstrates inadequacy of the white-rot/brown-rot paradigm for wood decay fungi.</title>
        <authorList>
            <person name="Riley R."/>
            <person name="Salamov A.A."/>
            <person name="Brown D.W."/>
            <person name="Nagy L.G."/>
            <person name="Floudas D."/>
            <person name="Held B.W."/>
            <person name="Levasseur A."/>
            <person name="Lombard V."/>
            <person name="Morin E."/>
            <person name="Otillar R."/>
            <person name="Lindquist E.A."/>
            <person name="Sun H."/>
            <person name="LaButti K.M."/>
            <person name="Schmutz J."/>
            <person name="Jabbour D."/>
            <person name="Luo H."/>
            <person name="Baker S.E."/>
            <person name="Pisabarro A.G."/>
            <person name="Walton J.D."/>
            <person name="Blanchette R.A."/>
            <person name="Henrissat B."/>
            <person name="Martin F."/>
            <person name="Cullen D."/>
            <person name="Hibbett D.S."/>
            <person name="Grigoriev I.V."/>
        </authorList>
    </citation>
    <scope>NUCLEOTIDE SEQUENCE [LARGE SCALE GENOMIC DNA]</scope>
    <source>
        <strain evidence="5">MUCL 33604</strain>
    </source>
</reference>
<feature type="domain" description="G-patch" evidence="3">
    <location>
        <begin position="64"/>
        <end position="95"/>
    </location>
</feature>
<dbReference type="GO" id="GO:0003676">
    <property type="term" value="F:nucleic acid binding"/>
    <property type="evidence" value="ECO:0007669"/>
    <property type="project" value="InterPro"/>
</dbReference>
<evidence type="ECO:0000259" key="3">
    <source>
        <dbReference type="PROSITE" id="PS50174"/>
    </source>
</evidence>
<evidence type="ECO:0000313" key="4">
    <source>
        <dbReference type="EMBL" id="KDQ50376.1"/>
    </source>
</evidence>
<organism evidence="4 5">
    <name type="scientific">Jaapia argillacea MUCL 33604</name>
    <dbReference type="NCBI Taxonomy" id="933084"/>
    <lineage>
        <taxon>Eukaryota</taxon>
        <taxon>Fungi</taxon>
        <taxon>Dikarya</taxon>
        <taxon>Basidiomycota</taxon>
        <taxon>Agaricomycotina</taxon>
        <taxon>Agaricomycetes</taxon>
        <taxon>Agaricomycetidae</taxon>
        <taxon>Jaapiales</taxon>
        <taxon>Jaapiaceae</taxon>
        <taxon>Jaapia</taxon>
    </lineage>
</organism>
<evidence type="ECO:0000256" key="1">
    <source>
        <dbReference type="SAM" id="MobiDB-lite"/>
    </source>
</evidence>
<name>A0A067PIT9_9AGAM</name>
<accession>A0A067PIT9</accession>
<feature type="transmembrane region" description="Helical" evidence="2">
    <location>
        <begin position="69"/>
        <end position="94"/>
    </location>
</feature>
<keyword evidence="2" id="KW-0812">Transmembrane</keyword>
<dbReference type="OrthoDB" id="2804702at2759"/>
<dbReference type="AlphaFoldDB" id="A0A067PIT9"/>
<keyword evidence="2" id="KW-1133">Transmembrane helix</keyword>
<gene>
    <name evidence="4" type="ORF">JAAARDRAFT_42167</name>
</gene>
<keyword evidence="5" id="KW-1185">Reference proteome</keyword>
<dbReference type="PROSITE" id="PS50174">
    <property type="entry name" value="G_PATCH"/>
    <property type="match status" value="1"/>
</dbReference>
<dbReference type="EMBL" id="KL197761">
    <property type="protein sequence ID" value="KDQ50376.1"/>
    <property type="molecule type" value="Genomic_DNA"/>
</dbReference>
<sequence>MNFSGTGSINSPIVISDDDDNEPDICFIEPPPTLYLPPGPPTPVIPANSQQQTAGRKTVPPILSDNVGYSMLLGMGYVPGMGLGVALDGMFYLVT</sequence>
<feature type="compositionally biased region" description="Polar residues" evidence="1">
    <location>
        <begin position="1"/>
        <end position="13"/>
    </location>
</feature>
<evidence type="ECO:0000313" key="5">
    <source>
        <dbReference type="Proteomes" id="UP000027265"/>
    </source>
</evidence>
<keyword evidence="2" id="KW-0472">Membrane</keyword>
<proteinExistence type="predicted"/>
<dbReference type="Proteomes" id="UP000027265">
    <property type="component" value="Unassembled WGS sequence"/>
</dbReference>
<dbReference type="InterPro" id="IPR000467">
    <property type="entry name" value="G_patch_dom"/>
</dbReference>